<gene>
    <name evidence="1" type="ORF">PoB_004862900</name>
</gene>
<comment type="caution">
    <text evidence="1">The sequence shown here is derived from an EMBL/GenBank/DDBJ whole genome shotgun (WGS) entry which is preliminary data.</text>
</comment>
<dbReference type="AlphaFoldDB" id="A0AAV4BUQ3"/>
<accession>A0AAV4BUQ3</accession>
<dbReference type="Proteomes" id="UP000735302">
    <property type="component" value="Unassembled WGS sequence"/>
</dbReference>
<evidence type="ECO:0000313" key="1">
    <source>
        <dbReference type="EMBL" id="GFO22124.1"/>
    </source>
</evidence>
<name>A0AAV4BUQ3_9GAST</name>
<proteinExistence type="predicted"/>
<sequence>MVSKLALRFKRISIVHEELKHRGGAEPWFKLKTLESAPDNNILTALQPTKGKWVMRQFVQVTTAMV</sequence>
<protein>
    <submittedName>
        <fullName evidence="1">Uncharacterized protein</fullName>
    </submittedName>
</protein>
<reference evidence="1 2" key="1">
    <citation type="journal article" date="2021" name="Elife">
        <title>Chloroplast acquisition without the gene transfer in kleptoplastic sea slugs, Plakobranchus ocellatus.</title>
        <authorList>
            <person name="Maeda T."/>
            <person name="Takahashi S."/>
            <person name="Yoshida T."/>
            <person name="Shimamura S."/>
            <person name="Takaki Y."/>
            <person name="Nagai Y."/>
            <person name="Toyoda A."/>
            <person name="Suzuki Y."/>
            <person name="Arimoto A."/>
            <person name="Ishii H."/>
            <person name="Satoh N."/>
            <person name="Nishiyama T."/>
            <person name="Hasebe M."/>
            <person name="Maruyama T."/>
            <person name="Minagawa J."/>
            <person name="Obokata J."/>
            <person name="Shigenobu S."/>
        </authorList>
    </citation>
    <scope>NUCLEOTIDE SEQUENCE [LARGE SCALE GENOMIC DNA]</scope>
</reference>
<organism evidence="1 2">
    <name type="scientific">Plakobranchus ocellatus</name>
    <dbReference type="NCBI Taxonomy" id="259542"/>
    <lineage>
        <taxon>Eukaryota</taxon>
        <taxon>Metazoa</taxon>
        <taxon>Spiralia</taxon>
        <taxon>Lophotrochozoa</taxon>
        <taxon>Mollusca</taxon>
        <taxon>Gastropoda</taxon>
        <taxon>Heterobranchia</taxon>
        <taxon>Euthyneura</taxon>
        <taxon>Panpulmonata</taxon>
        <taxon>Sacoglossa</taxon>
        <taxon>Placobranchoidea</taxon>
        <taxon>Plakobranchidae</taxon>
        <taxon>Plakobranchus</taxon>
    </lineage>
</organism>
<evidence type="ECO:0000313" key="2">
    <source>
        <dbReference type="Proteomes" id="UP000735302"/>
    </source>
</evidence>
<dbReference type="EMBL" id="BLXT01005326">
    <property type="protein sequence ID" value="GFO22124.1"/>
    <property type="molecule type" value="Genomic_DNA"/>
</dbReference>
<keyword evidence="2" id="KW-1185">Reference proteome</keyword>